<dbReference type="EMBL" id="CP042652">
    <property type="protein sequence ID" value="QKE30007.1"/>
    <property type="molecule type" value="Genomic_DNA"/>
</dbReference>
<dbReference type="Gene3D" id="3.10.310.50">
    <property type="match status" value="1"/>
</dbReference>
<feature type="domain" description="TPM" evidence="2">
    <location>
        <begin position="102"/>
        <end position="181"/>
    </location>
</feature>
<protein>
    <submittedName>
        <fullName evidence="3">Putative membrane protein</fullName>
    </submittedName>
</protein>
<organism evidence="3 4">
    <name type="scientific">Arcobacter acticola</name>
    <dbReference type="NCBI Taxonomy" id="1849015"/>
    <lineage>
        <taxon>Bacteria</taxon>
        <taxon>Pseudomonadati</taxon>
        <taxon>Campylobacterota</taxon>
        <taxon>Epsilonproteobacteria</taxon>
        <taxon>Campylobacterales</taxon>
        <taxon>Arcobacteraceae</taxon>
        <taxon>Arcobacter</taxon>
    </lineage>
</organism>
<dbReference type="InterPro" id="IPR007621">
    <property type="entry name" value="TPM_dom"/>
</dbReference>
<keyword evidence="1" id="KW-0812">Transmembrane</keyword>
<dbReference type="AlphaFoldDB" id="A0A6M8EZK2"/>
<name>A0A6M8EZK2_9BACT</name>
<feature type="transmembrane region" description="Helical" evidence="1">
    <location>
        <begin position="64"/>
        <end position="82"/>
    </location>
</feature>
<feature type="transmembrane region" description="Helical" evidence="1">
    <location>
        <begin position="39"/>
        <end position="58"/>
    </location>
</feature>
<keyword evidence="1" id="KW-1133">Transmembrane helix</keyword>
<accession>A0A6M8EZK2</accession>
<gene>
    <name evidence="3" type="ORF">AACT_2955</name>
</gene>
<dbReference type="RefSeq" id="WP_172128277.1">
    <property type="nucleotide sequence ID" value="NZ_CP042652.1"/>
</dbReference>
<evidence type="ECO:0000313" key="3">
    <source>
        <dbReference type="EMBL" id="QKE30007.1"/>
    </source>
</evidence>
<evidence type="ECO:0000313" key="4">
    <source>
        <dbReference type="Proteomes" id="UP000503483"/>
    </source>
</evidence>
<keyword evidence="4" id="KW-1185">Reference proteome</keyword>
<dbReference type="KEGG" id="paco:AACT_2955"/>
<sequence>MTLSSDEKELISKEIENLEKLSSCELVAVVTKRSDSYKLAAAMVAIFNLFCISVFFIFFSEKAVFQILQIQFLVFIGSYLLLNKFKKVFLKILPKSYKYQISSENANRQFYNLQLDKTKTKHAIMFFVSFDEKYVEIITDNVISKEIPNSHWQLIVDEFIDDVKQNQLFDGYIKAIKACNAILIEKFPIKKDDINELSNEVIELK</sequence>
<dbReference type="Pfam" id="PF04536">
    <property type="entry name" value="TPM_phosphatase"/>
    <property type="match status" value="1"/>
</dbReference>
<keyword evidence="1" id="KW-0472">Membrane</keyword>
<evidence type="ECO:0000256" key="1">
    <source>
        <dbReference type="SAM" id="Phobius"/>
    </source>
</evidence>
<reference evidence="3 4" key="1">
    <citation type="submission" date="2019-08" db="EMBL/GenBank/DDBJ databases">
        <title>Complete genome sequence of Arcobacter acticola.</title>
        <authorList>
            <person name="Miller W."/>
        </authorList>
    </citation>
    <scope>NUCLEOTIDE SEQUENCE [LARGE SCALE GENOMIC DNA]</scope>
    <source>
        <strain evidence="3 4">KCTC 52212</strain>
    </source>
</reference>
<evidence type="ECO:0000259" key="2">
    <source>
        <dbReference type="Pfam" id="PF04536"/>
    </source>
</evidence>
<proteinExistence type="predicted"/>
<dbReference type="Proteomes" id="UP000503483">
    <property type="component" value="Chromosome"/>
</dbReference>